<protein>
    <submittedName>
        <fullName evidence="7">Carbohydrate ABC transporter substrate-binding protein (CUT1 family)</fullName>
    </submittedName>
</protein>
<dbReference type="Pfam" id="PF13416">
    <property type="entry name" value="SBP_bac_8"/>
    <property type="match status" value="1"/>
</dbReference>
<dbReference type="PANTHER" id="PTHR43649:SF31">
    <property type="entry name" value="SN-GLYCEROL-3-PHOSPHATE-BINDING PERIPLASMIC PROTEIN UGPB"/>
    <property type="match status" value="1"/>
</dbReference>
<evidence type="ECO:0000313" key="8">
    <source>
        <dbReference type="Proteomes" id="UP000256869"/>
    </source>
</evidence>
<evidence type="ECO:0000256" key="6">
    <source>
        <dbReference type="SAM" id="SignalP"/>
    </source>
</evidence>
<dbReference type="OrthoDB" id="9795467at2"/>
<dbReference type="PANTHER" id="PTHR43649">
    <property type="entry name" value="ARABINOSE-BINDING PROTEIN-RELATED"/>
    <property type="match status" value="1"/>
</dbReference>
<proteinExistence type="inferred from homology"/>
<sequence>MKNLKWKTTVPVLLVASAIALQGCGNSASNSNSTNNQPTKESSSSSSAAPITINWWHAMSGANGKVIDQVVKDFNASQSNIVVKVTFQGAYDELLNKVKATMGSKSGPSMVQVNDVNTRFMIDSKMITPVQTLIDRDKFDISQLEEHILNYYTVDNQLYSMPFNTSNDVFYYNKDLFKAAGLDPENPPATFEEVTKDAQALTKNGVTGYAFYLEPWDMEQSFAKQGELYVNNDNGRSSEPATESFMNTKPGVDTLTWWKNMLDNKLALNFGRVSADAQKSFIAGKTAMLTGSTGALRGLVDAAKGKFEVGTGFFPIPEGSAKDGGVAIGGASNWIMNNKSQEEQDAAWEFIKYLSSPKVQAFWHISTGYFPITKDAYNEQIVKDNLVKYPQFNAAIEQLHQAKSNYASQGASVGVFQEMRNFYASAVEEAMNGKSPQEALDKAAKSSTEAIQKYNETNK</sequence>
<name>A0A3D9IWR2_9BACL</name>
<dbReference type="GO" id="GO:0030313">
    <property type="term" value="C:cell envelope"/>
    <property type="evidence" value="ECO:0007669"/>
    <property type="project" value="UniProtKB-SubCell"/>
</dbReference>
<dbReference type="RefSeq" id="WP_115991209.1">
    <property type="nucleotide sequence ID" value="NZ_QRDY01000001.1"/>
</dbReference>
<organism evidence="7 8">
    <name type="scientific">Cohnella lupini</name>
    <dbReference type="NCBI Taxonomy" id="1294267"/>
    <lineage>
        <taxon>Bacteria</taxon>
        <taxon>Bacillati</taxon>
        <taxon>Bacillota</taxon>
        <taxon>Bacilli</taxon>
        <taxon>Bacillales</taxon>
        <taxon>Paenibacillaceae</taxon>
        <taxon>Cohnella</taxon>
    </lineage>
</organism>
<keyword evidence="3" id="KW-0813">Transport</keyword>
<evidence type="ECO:0000256" key="2">
    <source>
        <dbReference type="ARBA" id="ARBA00008520"/>
    </source>
</evidence>
<dbReference type="CDD" id="cd14748">
    <property type="entry name" value="PBP2_UgpB"/>
    <property type="match status" value="1"/>
</dbReference>
<feature type="region of interest" description="Disordered" evidence="5">
    <location>
        <begin position="434"/>
        <end position="459"/>
    </location>
</feature>
<dbReference type="PROSITE" id="PS51257">
    <property type="entry name" value="PROKAR_LIPOPROTEIN"/>
    <property type="match status" value="1"/>
</dbReference>
<keyword evidence="4 6" id="KW-0732">Signal</keyword>
<dbReference type="EMBL" id="QRDY01000001">
    <property type="protein sequence ID" value="RED66283.1"/>
    <property type="molecule type" value="Genomic_DNA"/>
</dbReference>
<reference evidence="7 8" key="1">
    <citation type="submission" date="2018-07" db="EMBL/GenBank/DDBJ databases">
        <title>Genomic Encyclopedia of Type Strains, Phase III (KMG-III): the genomes of soil and plant-associated and newly described type strains.</title>
        <authorList>
            <person name="Whitman W."/>
        </authorList>
    </citation>
    <scope>NUCLEOTIDE SEQUENCE [LARGE SCALE GENOMIC DNA]</scope>
    <source>
        <strain evidence="7 8">CECT 8236</strain>
    </source>
</reference>
<dbReference type="InterPro" id="IPR050490">
    <property type="entry name" value="Bact_solute-bd_prot1"/>
</dbReference>
<feature type="region of interest" description="Disordered" evidence="5">
    <location>
        <begin position="26"/>
        <end position="46"/>
    </location>
</feature>
<evidence type="ECO:0000256" key="3">
    <source>
        <dbReference type="ARBA" id="ARBA00022448"/>
    </source>
</evidence>
<feature type="compositionally biased region" description="Polar residues" evidence="5">
    <location>
        <begin position="445"/>
        <end position="459"/>
    </location>
</feature>
<gene>
    <name evidence="7" type="ORF">DFP95_101782</name>
</gene>
<keyword evidence="8" id="KW-1185">Reference proteome</keyword>
<dbReference type="Gene3D" id="3.40.190.10">
    <property type="entry name" value="Periplasmic binding protein-like II"/>
    <property type="match status" value="2"/>
</dbReference>
<evidence type="ECO:0000256" key="5">
    <source>
        <dbReference type="SAM" id="MobiDB-lite"/>
    </source>
</evidence>
<dbReference type="Proteomes" id="UP000256869">
    <property type="component" value="Unassembled WGS sequence"/>
</dbReference>
<dbReference type="InterPro" id="IPR006059">
    <property type="entry name" value="SBP"/>
</dbReference>
<evidence type="ECO:0000313" key="7">
    <source>
        <dbReference type="EMBL" id="RED66283.1"/>
    </source>
</evidence>
<accession>A0A3D9IWR2</accession>
<dbReference type="AlphaFoldDB" id="A0A3D9IWR2"/>
<comment type="similarity">
    <text evidence="2">Belongs to the bacterial solute-binding protein 1 family.</text>
</comment>
<evidence type="ECO:0000256" key="4">
    <source>
        <dbReference type="ARBA" id="ARBA00022729"/>
    </source>
</evidence>
<comment type="subcellular location">
    <subcellularLocation>
        <location evidence="1">Cell envelope</location>
    </subcellularLocation>
</comment>
<dbReference type="SUPFAM" id="SSF53850">
    <property type="entry name" value="Periplasmic binding protein-like II"/>
    <property type="match status" value="1"/>
</dbReference>
<comment type="caution">
    <text evidence="7">The sequence shown here is derived from an EMBL/GenBank/DDBJ whole genome shotgun (WGS) entry which is preliminary data.</text>
</comment>
<feature type="signal peptide" evidence="6">
    <location>
        <begin position="1"/>
        <end position="22"/>
    </location>
</feature>
<evidence type="ECO:0000256" key="1">
    <source>
        <dbReference type="ARBA" id="ARBA00004196"/>
    </source>
</evidence>
<feature type="chain" id="PRO_5038752122" evidence="6">
    <location>
        <begin position="23"/>
        <end position="459"/>
    </location>
</feature>